<feature type="compositionally biased region" description="Polar residues" evidence="10">
    <location>
        <begin position="191"/>
        <end position="202"/>
    </location>
</feature>
<feature type="region of interest" description="Disordered" evidence="10">
    <location>
        <begin position="170"/>
        <end position="208"/>
    </location>
</feature>
<dbReference type="InterPro" id="IPR036855">
    <property type="entry name" value="Znf_CCCH_sf"/>
</dbReference>
<keyword evidence="13" id="KW-1185">Reference proteome</keyword>
<evidence type="ECO:0000256" key="4">
    <source>
        <dbReference type="ARBA" id="ARBA00022833"/>
    </source>
</evidence>
<dbReference type="Pfam" id="PF18044">
    <property type="entry name" value="zf-CCCH_4"/>
    <property type="match status" value="1"/>
</dbReference>
<feature type="region of interest" description="Disordered" evidence="10">
    <location>
        <begin position="237"/>
        <end position="306"/>
    </location>
</feature>
<dbReference type="PANTHER" id="PTHR46527">
    <property type="entry name" value="NUCLEOPORIN-LIKE PROTEIN 2"/>
    <property type="match status" value="1"/>
</dbReference>
<comment type="subcellular location">
    <subcellularLocation>
        <location evidence="1">Nucleus membrane</location>
        <topology evidence="1">Peripheral membrane protein</topology>
        <orientation evidence="1">Cytoplasmic side</orientation>
    </subcellularLocation>
</comment>
<comment type="function">
    <text evidence="6">Required for the export of mRNAs containing poly(A) tails from the nucleus into the cytoplasm.</text>
</comment>
<gene>
    <name evidence="12" type="ORF">BIW11_09259</name>
</gene>
<evidence type="ECO:0000256" key="7">
    <source>
        <dbReference type="ARBA" id="ARBA00039886"/>
    </source>
</evidence>
<evidence type="ECO:0000256" key="6">
    <source>
        <dbReference type="ARBA" id="ARBA00037262"/>
    </source>
</evidence>
<dbReference type="Proteomes" id="UP000192247">
    <property type="component" value="Unassembled WGS sequence"/>
</dbReference>
<evidence type="ECO:0000256" key="10">
    <source>
        <dbReference type="SAM" id="MobiDB-lite"/>
    </source>
</evidence>
<evidence type="ECO:0000259" key="11">
    <source>
        <dbReference type="PROSITE" id="PS50103"/>
    </source>
</evidence>
<evidence type="ECO:0000313" key="13">
    <source>
        <dbReference type="Proteomes" id="UP000192247"/>
    </source>
</evidence>
<evidence type="ECO:0000256" key="2">
    <source>
        <dbReference type="ARBA" id="ARBA00022723"/>
    </source>
</evidence>
<dbReference type="OrthoDB" id="20729at2759"/>
<dbReference type="InterPro" id="IPR041367">
    <property type="entry name" value="Znf-CCCH_4"/>
</dbReference>
<dbReference type="GO" id="GO:0031965">
    <property type="term" value="C:nuclear membrane"/>
    <property type="evidence" value="ECO:0007669"/>
    <property type="project" value="UniProtKB-SubCell"/>
</dbReference>
<evidence type="ECO:0000256" key="5">
    <source>
        <dbReference type="ARBA" id="ARBA00023242"/>
    </source>
</evidence>
<dbReference type="InterPro" id="IPR051767">
    <property type="entry name" value="Nucleoporin_NUP42"/>
</dbReference>
<feature type="compositionally biased region" description="Polar residues" evidence="10">
    <location>
        <begin position="237"/>
        <end position="275"/>
    </location>
</feature>
<feature type="domain" description="C3H1-type" evidence="11">
    <location>
        <begin position="1"/>
        <end position="25"/>
    </location>
</feature>
<keyword evidence="2 9" id="KW-0479">Metal-binding</keyword>
<dbReference type="InterPro" id="IPR000571">
    <property type="entry name" value="Znf_CCCH"/>
</dbReference>
<evidence type="ECO:0000256" key="9">
    <source>
        <dbReference type="PROSITE-ProRule" id="PRU00723"/>
    </source>
</evidence>
<keyword evidence="4 9" id="KW-0862">Zinc</keyword>
<reference evidence="12 13" key="1">
    <citation type="journal article" date="2017" name="Gigascience">
        <title>Draft genome of the honey bee ectoparasitic mite, Tropilaelaps mercedesae, is shaped by the parasitic life history.</title>
        <authorList>
            <person name="Dong X."/>
            <person name="Armstrong S.D."/>
            <person name="Xia D."/>
            <person name="Makepeace B.L."/>
            <person name="Darby A.C."/>
            <person name="Kadowaki T."/>
        </authorList>
    </citation>
    <scope>NUCLEOTIDE SEQUENCE [LARGE SCALE GENOMIC DNA]</scope>
    <source>
        <strain evidence="12">Wuxi-XJTLU</strain>
    </source>
</reference>
<dbReference type="PANTHER" id="PTHR46527:SF1">
    <property type="entry name" value="NUCLEOPORIN NUP42"/>
    <property type="match status" value="1"/>
</dbReference>
<protein>
    <recommendedName>
        <fullName evidence="7">Nucleoporin NUP42</fullName>
    </recommendedName>
    <alternativeName>
        <fullName evidence="8">Nucleoporin-like protein 2</fullName>
    </alternativeName>
</protein>
<proteinExistence type="predicted"/>
<feature type="compositionally biased region" description="Polar residues" evidence="10">
    <location>
        <begin position="295"/>
        <end position="306"/>
    </location>
</feature>
<dbReference type="AlphaFoldDB" id="A0A1V9XLB8"/>
<dbReference type="SMART" id="SM00356">
    <property type="entry name" value="ZnF_C3H1"/>
    <property type="match status" value="1"/>
</dbReference>
<accession>A0A1V9XLB8</accession>
<dbReference type="SUPFAM" id="SSF90229">
    <property type="entry name" value="CCCH zinc finger"/>
    <property type="match status" value="1"/>
</dbReference>
<keyword evidence="5" id="KW-0539">Nucleus</keyword>
<evidence type="ECO:0000256" key="1">
    <source>
        <dbReference type="ARBA" id="ARBA00004335"/>
    </source>
</evidence>
<evidence type="ECO:0000256" key="8">
    <source>
        <dbReference type="ARBA" id="ARBA00042384"/>
    </source>
</evidence>
<keyword evidence="3 9" id="KW-0863">Zinc-finger</keyword>
<name>A0A1V9XLB8_9ACAR</name>
<dbReference type="InParanoid" id="A0A1V9XLB8"/>
<dbReference type="EMBL" id="MNPL01008591">
    <property type="protein sequence ID" value="OQR74162.1"/>
    <property type="molecule type" value="Genomic_DNA"/>
</dbReference>
<dbReference type="STRING" id="418985.A0A1V9XLB8"/>
<feature type="zinc finger region" description="C3H1-type" evidence="9">
    <location>
        <begin position="1"/>
        <end position="25"/>
    </location>
</feature>
<dbReference type="Gene3D" id="4.10.1000.10">
    <property type="entry name" value="Zinc finger, CCCH-type"/>
    <property type="match status" value="1"/>
</dbReference>
<dbReference type="PROSITE" id="PS50103">
    <property type="entry name" value="ZF_C3H1"/>
    <property type="match status" value="1"/>
</dbReference>
<evidence type="ECO:0000256" key="3">
    <source>
        <dbReference type="ARBA" id="ARBA00022771"/>
    </source>
</evidence>
<evidence type="ECO:0000313" key="12">
    <source>
        <dbReference type="EMBL" id="OQR74162.1"/>
    </source>
</evidence>
<organism evidence="12 13">
    <name type="scientific">Tropilaelaps mercedesae</name>
    <dbReference type="NCBI Taxonomy" id="418985"/>
    <lineage>
        <taxon>Eukaryota</taxon>
        <taxon>Metazoa</taxon>
        <taxon>Ecdysozoa</taxon>
        <taxon>Arthropoda</taxon>
        <taxon>Chelicerata</taxon>
        <taxon>Arachnida</taxon>
        <taxon>Acari</taxon>
        <taxon>Parasitiformes</taxon>
        <taxon>Mesostigmata</taxon>
        <taxon>Gamasina</taxon>
        <taxon>Dermanyssoidea</taxon>
        <taxon>Laelapidae</taxon>
        <taxon>Tropilaelaps</taxon>
    </lineage>
</organism>
<dbReference type="GO" id="GO:0008270">
    <property type="term" value="F:zinc ion binding"/>
    <property type="evidence" value="ECO:0007669"/>
    <property type="project" value="UniProtKB-KW"/>
</dbReference>
<sequence>MTVCRYFLNGNCRYGQSCRYDHVYDGVSSRGGRHGSGNHYSNYHYSNNNHPQQQSINRGGGVLQEGSAFNFSQAALELSSHKTQETDQVRQELKHMLEGHFYPFTVVPGATQQMNFSHLSDLSPEEIRLRAYESLAANRFHEYQSEMAKHTSHVMQIIRQIIASPQLMQESRAKPGAGPVVPSIVTPSAPLPSQHQSNSANFPQPGIGGTQMKRITACMAQVSPAPFAEHAPLANNTQRQFSQHSSSGFAPGHTTQGPSTDTAAVQNSVPNIQPFSNPPVMPPASSKITDPPGPSNQQHNKDTTYSPMDALSEIDLAAFRDRMFTLDNLPLAAPPKELC</sequence>
<comment type="caution">
    <text evidence="12">The sequence shown here is derived from an EMBL/GenBank/DDBJ whole genome shotgun (WGS) entry which is preliminary data.</text>
</comment>